<proteinExistence type="predicted"/>
<evidence type="ECO:0000313" key="2">
    <source>
        <dbReference type="Proteomes" id="UP000035514"/>
    </source>
</evidence>
<dbReference type="Proteomes" id="UP000035514">
    <property type="component" value="Unassembled WGS sequence"/>
</dbReference>
<sequence>MKKLILGILLFISNMIADSWVSGWVQGGISTYEITNDNGDNLKIYCGENYTSIELNEERNDSITLINKDNKKFVSGSHISGRDFLLADGLALDNFLYEASDNNKFTIIMGKQKAVFNVVKNNVNDEIVKSCNSDKLMEYQNLLNGNSDKPKANEASKNLNADDLYKLTLKTFYNPLLYSNQLLLETTAMIDGLIVYEIKINNGIKGCVWTGKGQVDYYKKKNIPIPYKTLKQFQKESFYFPGGCDVMKIEVFTNKGDFVHTAY</sequence>
<evidence type="ECO:0000313" key="1">
    <source>
        <dbReference type="EMBL" id="KLE02217.1"/>
    </source>
</evidence>
<gene>
    <name evidence="1" type="ORF">AA20_01150</name>
</gene>
<reference evidence="1 2" key="1">
    <citation type="submission" date="2014-01" db="EMBL/GenBank/DDBJ databases">
        <title>Development of a Comparative Genomic Fingerprinting Assay for High Resolution Genotyping of Arcobacter butzleri.</title>
        <authorList>
            <person name="Webb A.L."/>
            <person name="Inglis G.D."/>
            <person name="Kruczkiewicz P."/>
            <person name="Selinger L.B."/>
            <person name="Taboada E.N."/>
        </authorList>
    </citation>
    <scope>NUCLEOTIDE SEQUENCE [LARGE SCALE GENOMIC DNA]</scope>
    <source>
        <strain evidence="1 2">L348</strain>
    </source>
</reference>
<protein>
    <submittedName>
        <fullName evidence="1">Uncharacterized protein</fullName>
    </submittedName>
</protein>
<dbReference type="AlphaFoldDB" id="A0A0G9K6R3"/>
<organism evidence="1 2">
    <name type="scientific">Aliarcobacter butzleri L348</name>
    <dbReference type="NCBI Taxonomy" id="1447256"/>
    <lineage>
        <taxon>Bacteria</taxon>
        <taxon>Pseudomonadati</taxon>
        <taxon>Campylobacterota</taxon>
        <taxon>Epsilonproteobacteria</taxon>
        <taxon>Campylobacterales</taxon>
        <taxon>Arcobacteraceae</taxon>
        <taxon>Aliarcobacter</taxon>
    </lineage>
</organism>
<name>A0A0G9K6R3_9BACT</name>
<dbReference type="EMBL" id="JAIQ01000031">
    <property type="protein sequence ID" value="KLE02217.1"/>
    <property type="molecule type" value="Genomic_DNA"/>
</dbReference>
<dbReference type="PATRIC" id="fig|1447256.3.peg.223"/>
<accession>A0A0G9K6R3</accession>
<dbReference type="RefSeq" id="WP_014468505.1">
    <property type="nucleotide sequence ID" value="NZ_JAIQ01000031.1"/>
</dbReference>
<comment type="caution">
    <text evidence="1">The sequence shown here is derived from an EMBL/GenBank/DDBJ whole genome shotgun (WGS) entry which is preliminary data.</text>
</comment>